<organism evidence="2 3">
    <name type="scientific">Gonium pectorale</name>
    <name type="common">Green alga</name>
    <dbReference type="NCBI Taxonomy" id="33097"/>
    <lineage>
        <taxon>Eukaryota</taxon>
        <taxon>Viridiplantae</taxon>
        <taxon>Chlorophyta</taxon>
        <taxon>core chlorophytes</taxon>
        <taxon>Chlorophyceae</taxon>
        <taxon>CS clade</taxon>
        <taxon>Chlamydomonadales</taxon>
        <taxon>Volvocaceae</taxon>
        <taxon>Gonium</taxon>
    </lineage>
</organism>
<dbReference type="EMBL" id="LSYV01000190">
    <property type="protein sequence ID" value="KXZ42172.1"/>
    <property type="molecule type" value="Genomic_DNA"/>
</dbReference>
<dbReference type="Proteomes" id="UP000075714">
    <property type="component" value="Unassembled WGS sequence"/>
</dbReference>
<feature type="compositionally biased region" description="Low complexity" evidence="1">
    <location>
        <begin position="192"/>
        <end position="211"/>
    </location>
</feature>
<reference evidence="3" key="1">
    <citation type="journal article" date="2016" name="Nat. Commun.">
        <title>The Gonium pectorale genome demonstrates co-option of cell cycle regulation during the evolution of multicellularity.</title>
        <authorList>
            <person name="Hanschen E.R."/>
            <person name="Marriage T.N."/>
            <person name="Ferris P.J."/>
            <person name="Hamaji T."/>
            <person name="Toyoda A."/>
            <person name="Fujiyama A."/>
            <person name="Neme R."/>
            <person name="Noguchi H."/>
            <person name="Minakuchi Y."/>
            <person name="Suzuki M."/>
            <person name="Kawai-Toyooka H."/>
            <person name="Smith D.R."/>
            <person name="Sparks H."/>
            <person name="Anderson J."/>
            <person name="Bakaric R."/>
            <person name="Luria V."/>
            <person name="Karger A."/>
            <person name="Kirschner M.W."/>
            <person name="Durand P.M."/>
            <person name="Michod R.E."/>
            <person name="Nozaki H."/>
            <person name="Olson B.J."/>
        </authorList>
    </citation>
    <scope>NUCLEOTIDE SEQUENCE [LARGE SCALE GENOMIC DNA]</scope>
    <source>
        <strain evidence="3">NIES-2863</strain>
    </source>
</reference>
<keyword evidence="3" id="KW-1185">Reference proteome</keyword>
<evidence type="ECO:0000313" key="3">
    <source>
        <dbReference type="Proteomes" id="UP000075714"/>
    </source>
</evidence>
<dbReference type="OrthoDB" id="548035at2759"/>
<name>A0A150FX34_GONPE</name>
<comment type="caution">
    <text evidence="2">The sequence shown here is derived from an EMBL/GenBank/DDBJ whole genome shotgun (WGS) entry which is preliminary data.</text>
</comment>
<evidence type="ECO:0000256" key="1">
    <source>
        <dbReference type="SAM" id="MobiDB-lite"/>
    </source>
</evidence>
<protein>
    <submittedName>
        <fullName evidence="2">Uncharacterized protein</fullName>
    </submittedName>
</protein>
<evidence type="ECO:0000313" key="2">
    <source>
        <dbReference type="EMBL" id="KXZ42172.1"/>
    </source>
</evidence>
<proteinExistence type="predicted"/>
<sequence>MPCDARRTVLDTTAASTGSAYAQPQPQSLPVSLTQFAAGAVPNSYRAITTDPAFRPATAGCSQYAPGPPQLRSRHLTLNPLHGLAAWAEARLSGLDRAAAAALDGRPLAQGAAAAVTAALTYWGLHPLSLLTRGLPAAAADWLEVQLGEWALPLAAAAALAAGVVAALWQLRTWGAAQLALIRLDDVQPRQAAPSPGEASPAPADSTAEAEAEAAPAGPFAGLIPEPLRGLFEADWKPTDRTWLYAILAARLGTLLTAASCLLHGATTTAAAYAAACFGASLLPVALPHLRHLIGSAPAVPGGATGLAAPLLAADAALVSELGTARLSTQAPAAAALAGVRGGGGAVSALAGAESWGPVAVVAVADEWVQLDANAGLAAGEVEVEVELLALRKAS</sequence>
<dbReference type="AlphaFoldDB" id="A0A150FX34"/>
<feature type="region of interest" description="Disordered" evidence="1">
    <location>
        <begin position="191"/>
        <end position="211"/>
    </location>
</feature>
<accession>A0A150FX34</accession>
<gene>
    <name evidence="2" type="ORF">GPECTOR_191g304</name>
</gene>